<sequence length="108" mass="12725">MDRLLADGYDIKTADRNPFLLMNKLKTIIPKISEDDVAELVRELCNLKRKNFSDTHKYLQRGQYPIRRIDELVLSWHQKAMFILLNGCQQEHPALYRRSNHSSCHRGS</sequence>
<dbReference type="Proteomes" id="UP001055172">
    <property type="component" value="Unassembled WGS sequence"/>
</dbReference>
<evidence type="ECO:0000313" key="2">
    <source>
        <dbReference type="Proteomes" id="UP001055172"/>
    </source>
</evidence>
<protein>
    <submittedName>
        <fullName evidence="1">Uncharacterized protein</fullName>
    </submittedName>
</protein>
<evidence type="ECO:0000313" key="1">
    <source>
        <dbReference type="EMBL" id="GJC88076.1"/>
    </source>
</evidence>
<reference evidence="1 2" key="1">
    <citation type="submission" date="2021-07" db="EMBL/GenBank/DDBJ databases">
        <title>Genome data of Colletotrichum spaethianum.</title>
        <authorList>
            <person name="Utami Y.D."/>
            <person name="Hiruma K."/>
        </authorList>
    </citation>
    <scope>NUCLEOTIDE SEQUENCE [LARGE SCALE GENOMIC DNA]</scope>
    <source>
        <strain evidence="1 2">MAFF 242679</strain>
    </source>
</reference>
<accession>A0AA37LXV9</accession>
<name>A0AA37LXV9_9PEZI</name>
<dbReference type="AlphaFoldDB" id="A0AA37LXV9"/>
<keyword evidence="2" id="KW-1185">Reference proteome</keyword>
<gene>
    <name evidence="1" type="ORF">ColLi_10914</name>
</gene>
<proteinExistence type="predicted"/>
<organism evidence="1 2">
    <name type="scientific">Colletotrichum liriopes</name>
    <dbReference type="NCBI Taxonomy" id="708192"/>
    <lineage>
        <taxon>Eukaryota</taxon>
        <taxon>Fungi</taxon>
        <taxon>Dikarya</taxon>
        <taxon>Ascomycota</taxon>
        <taxon>Pezizomycotina</taxon>
        <taxon>Sordariomycetes</taxon>
        <taxon>Hypocreomycetidae</taxon>
        <taxon>Glomerellales</taxon>
        <taxon>Glomerellaceae</taxon>
        <taxon>Colletotrichum</taxon>
        <taxon>Colletotrichum spaethianum species complex</taxon>
    </lineage>
</organism>
<dbReference type="EMBL" id="BPPX01000030">
    <property type="protein sequence ID" value="GJC88076.1"/>
    <property type="molecule type" value="Genomic_DNA"/>
</dbReference>
<comment type="caution">
    <text evidence="1">The sequence shown here is derived from an EMBL/GenBank/DDBJ whole genome shotgun (WGS) entry which is preliminary data.</text>
</comment>